<evidence type="ECO:0000313" key="1">
    <source>
        <dbReference type="EMBL" id="OGM02004.1"/>
    </source>
</evidence>
<evidence type="ECO:0008006" key="3">
    <source>
        <dbReference type="Google" id="ProtNLM"/>
    </source>
</evidence>
<name>A0A1F7WGP0_9BACT</name>
<dbReference type="InterPro" id="IPR029063">
    <property type="entry name" value="SAM-dependent_MTases_sf"/>
</dbReference>
<dbReference type="Proteomes" id="UP000176198">
    <property type="component" value="Unassembled WGS sequence"/>
</dbReference>
<proteinExistence type="predicted"/>
<dbReference type="STRING" id="1802471.A2115_01640"/>
<gene>
    <name evidence="1" type="ORF">A2115_01640</name>
</gene>
<dbReference type="SUPFAM" id="SSF53335">
    <property type="entry name" value="S-adenosyl-L-methionine-dependent methyltransferases"/>
    <property type="match status" value="1"/>
</dbReference>
<dbReference type="AlphaFoldDB" id="A0A1F7WGP0"/>
<dbReference type="Gene3D" id="3.40.50.150">
    <property type="entry name" value="Vaccinia Virus protein VP39"/>
    <property type="match status" value="1"/>
</dbReference>
<sequence>MITNQDDVKRFLQGAAWYHTIDFPGGISSKGAYDHRKFVNFYKLPKSLVGQEVLDVGCADGFFSFELEKRGAKRVLAVDTNKFDGASAISPSPIHEVDYQRKYSSIQSQNTKFLPLAQKLGLSKVHLMLMATRLLNSGVEYQDCSIYELHKLNHKFDVVFCGDLIEHLKNPIEAVEELSRATKTLCIITIASLATGSKVNRWLSLINFNPLLRGKIVTYWGDRGGTFFHFSTNAFVRLLKASGFSRIEIASKFNQKNFKSNIYVPHVVYHCWK</sequence>
<comment type="caution">
    <text evidence="1">The sequence shown here is derived from an EMBL/GenBank/DDBJ whole genome shotgun (WGS) entry which is preliminary data.</text>
</comment>
<dbReference type="EMBL" id="MGFJ01000033">
    <property type="protein sequence ID" value="OGM02004.1"/>
    <property type="molecule type" value="Genomic_DNA"/>
</dbReference>
<dbReference type="Pfam" id="PF13489">
    <property type="entry name" value="Methyltransf_23"/>
    <property type="match status" value="1"/>
</dbReference>
<reference evidence="1 2" key="1">
    <citation type="journal article" date="2016" name="Nat. Commun.">
        <title>Thousands of microbial genomes shed light on interconnected biogeochemical processes in an aquifer system.</title>
        <authorList>
            <person name="Anantharaman K."/>
            <person name="Brown C.T."/>
            <person name="Hug L.A."/>
            <person name="Sharon I."/>
            <person name="Castelle C.J."/>
            <person name="Probst A.J."/>
            <person name="Thomas B.C."/>
            <person name="Singh A."/>
            <person name="Wilkins M.J."/>
            <person name="Karaoz U."/>
            <person name="Brodie E.L."/>
            <person name="Williams K.H."/>
            <person name="Hubbard S.S."/>
            <person name="Banfield J.F."/>
        </authorList>
    </citation>
    <scope>NUCLEOTIDE SEQUENCE [LARGE SCALE GENOMIC DNA]</scope>
</reference>
<protein>
    <recommendedName>
        <fullName evidence="3">Methyltransferase type 11 domain-containing protein</fullName>
    </recommendedName>
</protein>
<accession>A0A1F7WGP0</accession>
<dbReference type="CDD" id="cd02440">
    <property type="entry name" value="AdoMet_MTases"/>
    <property type="match status" value="1"/>
</dbReference>
<organism evidence="1 2">
    <name type="scientific">Candidatus Woesebacteria bacterium GWA1_41_8</name>
    <dbReference type="NCBI Taxonomy" id="1802471"/>
    <lineage>
        <taxon>Bacteria</taxon>
        <taxon>Candidatus Woeseibacteriota</taxon>
    </lineage>
</organism>
<evidence type="ECO:0000313" key="2">
    <source>
        <dbReference type="Proteomes" id="UP000176198"/>
    </source>
</evidence>